<organism evidence="1 2">
    <name type="scientific">Candidatus Thiodiazotropha taylori</name>
    <dbReference type="NCBI Taxonomy" id="2792791"/>
    <lineage>
        <taxon>Bacteria</taxon>
        <taxon>Pseudomonadati</taxon>
        <taxon>Pseudomonadota</taxon>
        <taxon>Gammaproteobacteria</taxon>
        <taxon>Chromatiales</taxon>
        <taxon>Sedimenticolaceae</taxon>
        <taxon>Candidatus Thiodiazotropha</taxon>
    </lineage>
</organism>
<gene>
    <name evidence="1" type="ORF">KME65_09755</name>
</gene>
<dbReference type="AlphaFoldDB" id="A0A944QTM4"/>
<dbReference type="Proteomes" id="UP000770889">
    <property type="component" value="Unassembled WGS sequence"/>
</dbReference>
<name>A0A944QTM4_9GAMM</name>
<comment type="caution">
    <text evidence="1">The sequence shown here is derived from an EMBL/GenBank/DDBJ whole genome shotgun (WGS) entry which is preliminary data.</text>
</comment>
<dbReference type="EMBL" id="JAHHGM010000007">
    <property type="protein sequence ID" value="MBT2989237.1"/>
    <property type="molecule type" value="Genomic_DNA"/>
</dbReference>
<proteinExistence type="predicted"/>
<evidence type="ECO:0000313" key="1">
    <source>
        <dbReference type="EMBL" id="MBT2989237.1"/>
    </source>
</evidence>
<evidence type="ECO:0000313" key="2">
    <source>
        <dbReference type="Proteomes" id="UP000770889"/>
    </source>
</evidence>
<reference evidence="1 2" key="1">
    <citation type="submission" date="2021-05" db="EMBL/GenBank/DDBJ databases">
        <title>Genetic and Functional Diversity in Clade A Lucinid endosymbionts from the Bahamas.</title>
        <authorList>
            <person name="Giani N.M."/>
            <person name="Engel A.S."/>
            <person name="Campbell B.J."/>
        </authorList>
    </citation>
    <scope>NUCLEOTIDE SEQUENCE [LARGE SCALE GENOMIC DNA]</scope>
    <source>
        <strain evidence="1">LUC16012Gg_MoonRockCtena</strain>
    </source>
</reference>
<protein>
    <submittedName>
        <fullName evidence="1">Uncharacterized protein</fullName>
    </submittedName>
</protein>
<accession>A0A944QTM4</accession>
<sequence length="338" mass="37997">MKQENRLVTSSSRSWWRNCALHADEEIIAIDAMEDRIAPLTANLTQIRELITGLELCHHKAARWVYNIVVAIGIGKTSKGLGTRSQGRQHPIETVWQNACTALSAWNAGCPADKVDLLVDTIPASQLLTCLGGRSPLKQWQVQRVIEKTRSLINWPHSRDDPAAEYAWLLLSVGEYEFTYLDRCPECYKDHEEFWQTTVRTFIRDTENGDQANLSLALAIDNLWPCHWNFAENLQIVLEAIGGKLNTDTPFSACGRNISLVPIRGRMETISNTLMAFCGTLESGQDVDKELLELLGKQAEEKRWLAASLAKTIRLQLNPPADMRAISSMAGPDWINKE</sequence>